<reference evidence="1 2" key="1">
    <citation type="submission" date="2021-06" db="EMBL/GenBank/DDBJ databases">
        <title>A haploid diamondback moth (Plutella xylostella L.) genome assembly resolves 31 chromosomes and identifies a diamide resistance mutation.</title>
        <authorList>
            <person name="Ward C.M."/>
            <person name="Perry K.D."/>
            <person name="Baker G."/>
            <person name="Powis K."/>
            <person name="Heckel D.G."/>
            <person name="Baxter S.W."/>
        </authorList>
    </citation>
    <scope>NUCLEOTIDE SEQUENCE [LARGE SCALE GENOMIC DNA]</scope>
    <source>
        <strain evidence="1 2">LV</strain>
        <tissue evidence="1">Single pupa</tissue>
    </source>
</reference>
<dbReference type="EMBL" id="JAHIBW010000025">
    <property type="protein sequence ID" value="KAG7297967.1"/>
    <property type="molecule type" value="Genomic_DNA"/>
</dbReference>
<dbReference type="Proteomes" id="UP000823941">
    <property type="component" value="Chromosome 25"/>
</dbReference>
<protein>
    <submittedName>
        <fullName evidence="1">Uncharacterized protein</fullName>
    </submittedName>
</protein>
<comment type="caution">
    <text evidence="1">The sequence shown here is derived from an EMBL/GenBank/DDBJ whole genome shotgun (WGS) entry which is preliminary data.</text>
</comment>
<keyword evidence="2" id="KW-1185">Reference proteome</keyword>
<evidence type="ECO:0000313" key="1">
    <source>
        <dbReference type="EMBL" id="KAG7297967.1"/>
    </source>
</evidence>
<sequence>MIIMELPIARLWGKDLFALRNSFGVDLEIKSNTRQLENIICVNAAEARYANVFA</sequence>
<name>A0ABQ7PYC2_PLUXY</name>
<gene>
    <name evidence="1" type="ORF">JYU34_018726</name>
</gene>
<organism evidence="1 2">
    <name type="scientific">Plutella xylostella</name>
    <name type="common">Diamondback moth</name>
    <name type="synonym">Plutella maculipennis</name>
    <dbReference type="NCBI Taxonomy" id="51655"/>
    <lineage>
        <taxon>Eukaryota</taxon>
        <taxon>Metazoa</taxon>
        <taxon>Ecdysozoa</taxon>
        <taxon>Arthropoda</taxon>
        <taxon>Hexapoda</taxon>
        <taxon>Insecta</taxon>
        <taxon>Pterygota</taxon>
        <taxon>Neoptera</taxon>
        <taxon>Endopterygota</taxon>
        <taxon>Lepidoptera</taxon>
        <taxon>Glossata</taxon>
        <taxon>Ditrysia</taxon>
        <taxon>Yponomeutoidea</taxon>
        <taxon>Plutellidae</taxon>
        <taxon>Plutella</taxon>
    </lineage>
</organism>
<proteinExistence type="predicted"/>
<evidence type="ECO:0000313" key="2">
    <source>
        <dbReference type="Proteomes" id="UP000823941"/>
    </source>
</evidence>
<accession>A0ABQ7PYC2</accession>